<dbReference type="Pfam" id="PF04632">
    <property type="entry name" value="FUSC"/>
    <property type="match status" value="1"/>
</dbReference>
<keyword evidence="4 8" id="KW-0812">Transmembrane</keyword>
<proteinExistence type="predicted"/>
<dbReference type="PANTHER" id="PTHR30509:SF9">
    <property type="entry name" value="MULTIDRUG RESISTANCE PROTEIN MDTO"/>
    <property type="match status" value="1"/>
</dbReference>
<evidence type="ECO:0000256" key="7">
    <source>
        <dbReference type="SAM" id="MobiDB-lite"/>
    </source>
</evidence>
<feature type="transmembrane region" description="Helical" evidence="8">
    <location>
        <begin position="369"/>
        <end position="389"/>
    </location>
</feature>
<keyword evidence="3" id="KW-1003">Cell membrane</keyword>
<feature type="transmembrane region" description="Helical" evidence="8">
    <location>
        <begin position="9"/>
        <end position="29"/>
    </location>
</feature>
<feature type="transmembrane region" description="Helical" evidence="8">
    <location>
        <begin position="56"/>
        <end position="74"/>
    </location>
</feature>
<reference evidence="10" key="1">
    <citation type="submission" date="2017-09" db="EMBL/GenBank/DDBJ databases">
        <title>FDA dAtabase for Regulatory Grade micrObial Sequences (FDA-ARGOS): Supporting development and validation of Infectious Disease Dx tests.</title>
        <authorList>
            <person name="Minogue T."/>
            <person name="Wolcott M."/>
            <person name="Wasieloski L."/>
            <person name="Aguilar W."/>
            <person name="Moore D."/>
            <person name="Tallon L."/>
            <person name="Sadzewicz L."/>
            <person name="Ott S."/>
            <person name="Zhao X."/>
            <person name="Nagaraj S."/>
            <person name="Vavikolanu K."/>
            <person name="Aluvathingal J."/>
            <person name="Nadendla S."/>
            <person name="Sichtig H."/>
        </authorList>
    </citation>
    <scope>NUCLEOTIDE SEQUENCE [LARGE SCALE GENOMIC DNA]</scope>
    <source>
        <strain evidence="10">FDAARGOS_390</strain>
    </source>
</reference>
<dbReference type="GO" id="GO:0022857">
    <property type="term" value="F:transmembrane transporter activity"/>
    <property type="evidence" value="ECO:0007669"/>
    <property type="project" value="InterPro"/>
</dbReference>
<evidence type="ECO:0000313" key="10">
    <source>
        <dbReference type="Proteomes" id="UP000220629"/>
    </source>
</evidence>
<dbReference type="AlphaFoldDB" id="A0A2A7SFY7"/>
<evidence type="ECO:0000313" key="9">
    <source>
        <dbReference type="EMBL" id="PEH42471.1"/>
    </source>
</evidence>
<dbReference type="InterPro" id="IPR006726">
    <property type="entry name" value="PHBA_efflux_AaeB/fusaric-R"/>
</dbReference>
<gene>
    <name evidence="9" type="ORF">CRM94_10095</name>
</gene>
<feature type="transmembrane region" description="Helical" evidence="8">
    <location>
        <begin position="105"/>
        <end position="122"/>
    </location>
</feature>
<evidence type="ECO:0000256" key="4">
    <source>
        <dbReference type="ARBA" id="ARBA00022692"/>
    </source>
</evidence>
<evidence type="ECO:0000256" key="6">
    <source>
        <dbReference type="ARBA" id="ARBA00023136"/>
    </source>
</evidence>
<comment type="caution">
    <text evidence="9">The sequence shown here is derived from an EMBL/GenBank/DDBJ whole genome shotgun (WGS) entry which is preliminary data.</text>
</comment>
<dbReference type="PANTHER" id="PTHR30509">
    <property type="entry name" value="P-HYDROXYBENZOIC ACID EFFLUX PUMP SUBUNIT-RELATED"/>
    <property type="match status" value="1"/>
</dbReference>
<feature type="transmembrane region" description="Helical" evidence="8">
    <location>
        <begin position="80"/>
        <end position="98"/>
    </location>
</feature>
<evidence type="ECO:0000256" key="5">
    <source>
        <dbReference type="ARBA" id="ARBA00022989"/>
    </source>
</evidence>
<feature type="compositionally biased region" description="Low complexity" evidence="7">
    <location>
        <begin position="670"/>
        <end position="696"/>
    </location>
</feature>
<dbReference type="GO" id="GO:0005886">
    <property type="term" value="C:plasma membrane"/>
    <property type="evidence" value="ECO:0007669"/>
    <property type="project" value="UniProtKB-SubCell"/>
</dbReference>
<dbReference type="RefSeq" id="WP_098152269.1">
    <property type="nucleotide sequence ID" value="NZ_CP065596.1"/>
</dbReference>
<comment type="subcellular location">
    <subcellularLocation>
        <location evidence="1">Cell membrane</location>
        <topology evidence="1">Multi-pass membrane protein</topology>
    </subcellularLocation>
</comment>
<evidence type="ECO:0000256" key="8">
    <source>
        <dbReference type="SAM" id="Phobius"/>
    </source>
</evidence>
<accession>A0A2A7SFY7</accession>
<feature type="region of interest" description="Disordered" evidence="7">
    <location>
        <begin position="655"/>
        <end position="696"/>
    </location>
</feature>
<dbReference type="EMBL" id="PDDY01000001">
    <property type="protein sequence ID" value="PEH42471.1"/>
    <property type="molecule type" value="Genomic_DNA"/>
</dbReference>
<protein>
    <submittedName>
        <fullName evidence="9">Fusaric acid resistance protein</fullName>
    </submittedName>
</protein>
<organism evidence="9 10">
    <name type="scientific">Burkholderia gladioli</name>
    <name type="common">Pseudomonas marginata</name>
    <name type="synonym">Phytomonas marginata</name>
    <dbReference type="NCBI Taxonomy" id="28095"/>
    <lineage>
        <taxon>Bacteria</taxon>
        <taxon>Pseudomonadati</taxon>
        <taxon>Pseudomonadota</taxon>
        <taxon>Betaproteobacteria</taxon>
        <taxon>Burkholderiales</taxon>
        <taxon>Burkholderiaceae</taxon>
        <taxon>Burkholderia</taxon>
    </lineage>
</organism>
<feature type="transmembrane region" description="Helical" evidence="8">
    <location>
        <begin position="142"/>
        <end position="158"/>
    </location>
</feature>
<name>A0A2A7SFY7_BURGA</name>
<sequence>MTYPSLRDWLFSGKTFAASMLALYLGLYFQLPRPYWAMASVYIVSNPFVGATRSKALYRALGTALGASAAILLVPPFVETPFLFSVIVALWTGTLLYLAMSDRTARSYVFLLAGYTMPLIALPTVTDPTTVFDVAIARTEEIILGIVCASVVGSAILPNRLAPTLIERADGWFRDAAFYGRETLSGHLAGKALSACRQRLAATLNALEFLLSQLGYDHAHPRVLARAEALHGRMQLFMPLMSALADPLVALMRELETLPAELASLLADAAHWFDAPLPAPADATGAIADPVADRLRERIAALQPTGDAMMSWDGALLSNALWRLRQVVDVWQDCRSLRALIDNEAGVWQPRYRHWRLGGTERFYDRGMMLFSTLTAAGAIVLACWLWISSGWNDGAGAVTLAAVACCFFAALDEPAPLVFRFFLSTCASVVFAGLYLFVVLPHVHDFVMLVLIFAGPFILIGTLIPRPQFNLVTMLVAVNTATFISIQDAYSADFLVFLNSNIAGVAGLLYAFVWTRATRPFGAELAARRLLRSSWEDVAKSASRQPIADQRNHASRMLDRVTQLLPRLSASDDHRHPSIETFRDLRVALNALDLHRSLRRLDGDVPEAIDRVLAGVNAHYTACAESNARQPASPALLESIDDALDAVAIRHLVGATQQGTPPRGERAPGDAQAGGPAAPATPAAPIAPDAAASPAASRAARPAAALQRGLRDALHALVGLRLSLNPALMQALPPAAAPGAPRT</sequence>
<feature type="transmembrane region" description="Helical" evidence="8">
    <location>
        <begin position="497"/>
        <end position="516"/>
    </location>
</feature>
<keyword evidence="6 8" id="KW-0472">Membrane</keyword>
<evidence type="ECO:0000256" key="2">
    <source>
        <dbReference type="ARBA" id="ARBA00022448"/>
    </source>
</evidence>
<evidence type="ECO:0000256" key="1">
    <source>
        <dbReference type="ARBA" id="ARBA00004651"/>
    </source>
</evidence>
<feature type="transmembrane region" description="Helical" evidence="8">
    <location>
        <begin position="447"/>
        <end position="465"/>
    </location>
</feature>
<feature type="transmembrane region" description="Helical" evidence="8">
    <location>
        <begin position="419"/>
        <end position="441"/>
    </location>
</feature>
<evidence type="ECO:0000256" key="3">
    <source>
        <dbReference type="ARBA" id="ARBA00022475"/>
    </source>
</evidence>
<keyword evidence="2" id="KW-0813">Transport</keyword>
<keyword evidence="5 8" id="KW-1133">Transmembrane helix</keyword>
<dbReference type="Proteomes" id="UP000220629">
    <property type="component" value="Unassembled WGS sequence"/>
</dbReference>